<gene>
    <name evidence="1" type="ORF">SAMN04488518_10634</name>
</gene>
<dbReference type="Proteomes" id="UP000199598">
    <property type="component" value="Unassembled WGS sequence"/>
</dbReference>
<evidence type="ECO:0000313" key="2">
    <source>
        <dbReference type="Proteomes" id="UP000199598"/>
    </source>
</evidence>
<evidence type="ECO:0000313" key="1">
    <source>
        <dbReference type="EMBL" id="SFK52348.1"/>
    </source>
</evidence>
<accession>A0A1I4A7K4</accession>
<keyword evidence="2" id="KW-1185">Reference proteome</keyword>
<comment type="caution">
    <text evidence="1">The sequence shown here is derived from an EMBL/GenBank/DDBJ whole genome shotgun (WGS) entry which is preliminary data.</text>
</comment>
<name>A0A1I4A7K4_9HYPH</name>
<organism evidence="1 2">
    <name type="scientific">Pseudovibrio ascidiaceicola</name>
    <dbReference type="NCBI Taxonomy" id="285279"/>
    <lineage>
        <taxon>Bacteria</taxon>
        <taxon>Pseudomonadati</taxon>
        <taxon>Pseudomonadota</taxon>
        <taxon>Alphaproteobacteria</taxon>
        <taxon>Hyphomicrobiales</taxon>
        <taxon>Stappiaceae</taxon>
        <taxon>Pseudovibrio</taxon>
    </lineage>
</organism>
<reference evidence="1 2" key="1">
    <citation type="submission" date="2016-10" db="EMBL/GenBank/DDBJ databases">
        <authorList>
            <person name="Varghese N."/>
            <person name="Submissions S."/>
        </authorList>
    </citation>
    <scope>NUCLEOTIDE SEQUENCE [LARGE SCALE GENOMIC DNA]</scope>
    <source>
        <strain evidence="1 2">DSM 16392</strain>
    </source>
</reference>
<protein>
    <submittedName>
        <fullName evidence="1">Uncharacterized protein</fullName>
    </submittedName>
</protein>
<sequence length="92" mass="10999">MNYSIIDNLRNTFRYTDKIIDINFITEKEHNIINFTLGDHRIAPRYTPRLKIKKINYSTDACFRSDEYQHMQHADVFVLAFDTVRALEQSSR</sequence>
<dbReference type="EMBL" id="FOSK01000006">
    <property type="protein sequence ID" value="SFK52348.1"/>
    <property type="molecule type" value="Genomic_DNA"/>
</dbReference>
<proteinExistence type="predicted"/>